<organism evidence="1 2">
    <name type="scientific">Catenibacillus scindens</name>
    <dbReference type="NCBI Taxonomy" id="673271"/>
    <lineage>
        <taxon>Bacteria</taxon>
        <taxon>Bacillati</taxon>
        <taxon>Bacillota</taxon>
        <taxon>Clostridia</taxon>
        <taxon>Lachnospirales</taxon>
        <taxon>Lachnospiraceae</taxon>
        <taxon>Catenibacillus</taxon>
    </lineage>
</organism>
<dbReference type="EMBL" id="JACHFW010000004">
    <property type="protein sequence ID" value="MBB5264330.1"/>
    <property type="molecule type" value="Genomic_DNA"/>
</dbReference>
<accession>A0A7W8H9W0</accession>
<proteinExistence type="predicted"/>
<dbReference type="AlphaFoldDB" id="A0A7W8H9W0"/>
<protein>
    <submittedName>
        <fullName evidence="1">Peroxiredoxin</fullName>
    </submittedName>
</protein>
<reference evidence="1 2" key="1">
    <citation type="submission" date="2020-08" db="EMBL/GenBank/DDBJ databases">
        <title>Genomic Encyclopedia of Type Strains, Phase IV (KMG-IV): sequencing the most valuable type-strain genomes for metagenomic binning, comparative biology and taxonomic classification.</title>
        <authorList>
            <person name="Goeker M."/>
        </authorList>
    </citation>
    <scope>NUCLEOTIDE SEQUENCE [LARGE SCALE GENOMIC DNA]</scope>
    <source>
        <strain evidence="1 2">DSM 106146</strain>
    </source>
</reference>
<gene>
    <name evidence="1" type="ORF">HNP82_001441</name>
</gene>
<sequence>MQQFTEVELLADAGGDYTDGLTLEVTLTEQKNGQGNFSAEYDSI</sequence>
<comment type="caution">
    <text evidence="1">The sequence shown here is derived from an EMBL/GenBank/DDBJ whole genome shotgun (WGS) entry which is preliminary data.</text>
</comment>
<evidence type="ECO:0000313" key="1">
    <source>
        <dbReference type="EMBL" id="MBB5264330.1"/>
    </source>
</evidence>
<name>A0A7W8H9W0_9FIRM</name>
<keyword evidence="2" id="KW-1185">Reference proteome</keyword>
<dbReference type="Proteomes" id="UP000543642">
    <property type="component" value="Unassembled WGS sequence"/>
</dbReference>
<evidence type="ECO:0000313" key="2">
    <source>
        <dbReference type="Proteomes" id="UP000543642"/>
    </source>
</evidence>
<dbReference type="RefSeq" id="WP_279288891.1">
    <property type="nucleotide sequence ID" value="NZ_CAWVEG010000090.1"/>
</dbReference>